<dbReference type="Gene3D" id="3.10.450.50">
    <property type="match status" value="1"/>
</dbReference>
<comment type="caution">
    <text evidence="3">The sequence shown here is derived from an EMBL/GenBank/DDBJ whole genome shotgun (WGS) entry which is preliminary data.</text>
</comment>
<sequence>MTAAPEGRVRGRLAALALGVAALAAAPGALAGDADAASPAGHVATANEARVRTAFAAWAAGTGSVFELLREDAAWTVAGNSPVSGSYASREDFLARAVAPITARLATPIVPRLRQLVAQGDTVVAVFDGIATARDGREYRNTYAWHMVFEDGRIVRVEAFLDTWALQRLMQD</sequence>
<dbReference type="EMBL" id="JARYGX010000027">
    <property type="protein sequence ID" value="MDH7454380.1"/>
    <property type="molecule type" value="Genomic_DNA"/>
</dbReference>
<reference evidence="3" key="2">
    <citation type="submission" date="2023-04" db="EMBL/GenBank/DDBJ databases">
        <authorList>
            <person name="Sun J.-Q."/>
        </authorList>
    </citation>
    <scope>NUCLEOTIDE SEQUENCE</scope>
    <source>
        <strain evidence="3">CC-YY355</strain>
    </source>
</reference>
<dbReference type="RefSeq" id="WP_280943595.1">
    <property type="nucleotide sequence ID" value="NZ_JARYGX010000027.1"/>
</dbReference>
<dbReference type="PANTHER" id="PTHR41252">
    <property type="entry name" value="BLR2505 PROTEIN"/>
    <property type="match status" value="1"/>
</dbReference>
<feature type="chain" id="PRO_5045293089" evidence="1">
    <location>
        <begin position="32"/>
        <end position="172"/>
    </location>
</feature>
<dbReference type="SUPFAM" id="SSF54427">
    <property type="entry name" value="NTF2-like"/>
    <property type="match status" value="1"/>
</dbReference>
<proteinExistence type="predicted"/>
<feature type="signal peptide" evidence="1">
    <location>
        <begin position="1"/>
        <end position="31"/>
    </location>
</feature>
<feature type="domain" description="SnoaL-like" evidence="2">
    <location>
        <begin position="51"/>
        <end position="157"/>
    </location>
</feature>
<name>A0ABT6MUS4_9GAMM</name>
<protein>
    <submittedName>
        <fullName evidence="3">Nuclear transport factor 2 family protein</fullName>
    </submittedName>
</protein>
<evidence type="ECO:0000259" key="2">
    <source>
        <dbReference type="Pfam" id="PF12680"/>
    </source>
</evidence>
<gene>
    <name evidence="3" type="ORF">QF205_15065</name>
</gene>
<accession>A0ABT6MUS4</accession>
<dbReference type="Proteomes" id="UP001160550">
    <property type="component" value="Unassembled WGS sequence"/>
</dbReference>
<keyword evidence="1" id="KW-0732">Signal</keyword>
<keyword evidence="4" id="KW-1185">Reference proteome</keyword>
<dbReference type="InterPro" id="IPR037401">
    <property type="entry name" value="SnoaL-like"/>
</dbReference>
<evidence type="ECO:0000313" key="4">
    <source>
        <dbReference type="Proteomes" id="UP001160550"/>
    </source>
</evidence>
<evidence type="ECO:0000313" key="3">
    <source>
        <dbReference type="EMBL" id="MDH7454380.1"/>
    </source>
</evidence>
<evidence type="ECO:0000256" key="1">
    <source>
        <dbReference type="SAM" id="SignalP"/>
    </source>
</evidence>
<reference evidence="3" key="1">
    <citation type="journal article" date="2007" name="Int. J. Syst. Evol. Microbiol.">
        <title>Luteimonas composti sp. nov., a moderately thermophilic bacterium isolated from food waste.</title>
        <authorList>
            <person name="Young C.C."/>
            <person name="Kampfer P."/>
            <person name="Chen W.M."/>
            <person name="Yen W.S."/>
            <person name="Arun A.B."/>
            <person name="Lai W.A."/>
            <person name="Shen F.T."/>
            <person name="Rekha P.D."/>
            <person name="Lin K.Y."/>
            <person name="Chou J.H."/>
        </authorList>
    </citation>
    <scope>NUCLEOTIDE SEQUENCE</scope>
    <source>
        <strain evidence="3">CC-YY355</strain>
    </source>
</reference>
<dbReference type="PANTHER" id="PTHR41252:SF1">
    <property type="entry name" value="BLR2505 PROTEIN"/>
    <property type="match status" value="1"/>
</dbReference>
<organism evidence="3 4">
    <name type="scientific">Luteimonas composti</name>
    <dbReference type="NCBI Taxonomy" id="398257"/>
    <lineage>
        <taxon>Bacteria</taxon>
        <taxon>Pseudomonadati</taxon>
        <taxon>Pseudomonadota</taxon>
        <taxon>Gammaproteobacteria</taxon>
        <taxon>Lysobacterales</taxon>
        <taxon>Lysobacteraceae</taxon>
        <taxon>Luteimonas</taxon>
    </lineage>
</organism>
<dbReference type="Pfam" id="PF12680">
    <property type="entry name" value="SnoaL_2"/>
    <property type="match status" value="1"/>
</dbReference>
<dbReference type="InterPro" id="IPR032710">
    <property type="entry name" value="NTF2-like_dom_sf"/>
</dbReference>